<gene>
    <name evidence="2" type="ORF">LAJ60_02560</name>
</gene>
<feature type="domain" description="Phage tail collar" evidence="1">
    <location>
        <begin position="162"/>
        <end position="218"/>
    </location>
</feature>
<evidence type="ECO:0000313" key="2">
    <source>
        <dbReference type="EMBL" id="USP03335.1"/>
    </source>
</evidence>
<protein>
    <submittedName>
        <fullName evidence="2">Phage tail protein</fullName>
    </submittedName>
</protein>
<evidence type="ECO:0000259" key="1">
    <source>
        <dbReference type="Pfam" id="PF07484"/>
    </source>
</evidence>
<dbReference type="AlphaFoldDB" id="A0A9Q8Z0P1"/>
<dbReference type="InterPro" id="IPR011083">
    <property type="entry name" value="Phage_tail_collar_dom"/>
</dbReference>
<sequence>MSTIYDWSLTASDNGGADSLINWSEGQAPNTVNNSARFMMQRMREYLSDMGGVLEGIVTVDTTQQTAVIRLQSHSPFLEYKNGIVLRFMARGKNVGATTVSLNGLESKQVYKATESGLSLLSGDEIQDGCLYSLVYDEEITGWQLLNPTRGKVSSLKRLPSGLIGPFAMERLPDGWLPCDGSAYSRFVYWDLFCAIGTVWGEGDGVTTFNVPDLRGMFLRGVDYERNIDPWRSFATVQGYSLKAHDHFIGPASSERLSSRKKRDLSPVESTLQRRKRYVDEECAGLSGNDLKECKEEFYTVTEETKPFWFTQEDKPARLPWFIRSPFANFLYYSTPIKQGINDTVDHEHHLLAESVGGEETRPINVSVVFGIKT</sequence>
<dbReference type="Proteomes" id="UP001056980">
    <property type="component" value="Chromosome"/>
</dbReference>
<name>A0A9Q8Z0P1_BARTA</name>
<evidence type="ECO:0000313" key="3">
    <source>
        <dbReference type="Proteomes" id="UP001056980"/>
    </source>
</evidence>
<dbReference type="Gene3D" id="3.90.1340.10">
    <property type="entry name" value="Phage tail collar domain"/>
    <property type="match status" value="1"/>
</dbReference>
<dbReference type="KEGG" id="btay:LAJ60_02560"/>
<dbReference type="EMBL" id="CP083444">
    <property type="protein sequence ID" value="USP03335.1"/>
    <property type="molecule type" value="Genomic_DNA"/>
</dbReference>
<dbReference type="RefSeq" id="WP_252619652.1">
    <property type="nucleotide sequence ID" value="NZ_CP083444.1"/>
</dbReference>
<reference evidence="2" key="1">
    <citation type="journal article" date="2022" name="Proc. Natl. Acad. Sci. U.S.A.">
        <title>Identification of the Bartonella autotransporter CFA as a protective antigen and hypervariable target of neutralizing antibodies in mice.</title>
        <authorList>
            <person name="Siewert L.K."/>
            <person name="Korotaev A."/>
            <person name="Sedzicki J."/>
            <person name="Fromm K."/>
            <person name="Pinschewer D.D."/>
            <person name="Dehio C."/>
        </authorList>
    </citation>
    <scope>NUCLEOTIDE SEQUENCE</scope>
    <source>
        <strain evidence="2">IBS296</strain>
    </source>
</reference>
<dbReference type="SUPFAM" id="SSF88874">
    <property type="entry name" value="Receptor-binding domain of short tail fibre protein gp12"/>
    <property type="match status" value="1"/>
</dbReference>
<organism evidence="2 3">
    <name type="scientific">Bartonella taylorii</name>
    <dbReference type="NCBI Taxonomy" id="33046"/>
    <lineage>
        <taxon>Bacteria</taxon>
        <taxon>Pseudomonadati</taxon>
        <taxon>Pseudomonadota</taxon>
        <taxon>Alphaproteobacteria</taxon>
        <taxon>Hyphomicrobiales</taxon>
        <taxon>Bartonellaceae</taxon>
        <taxon>Bartonella</taxon>
    </lineage>
</organism>
<dbReference type="Pfam" id="PF07484">
    <property type="entry name" value="Collar"/>
    <property type="match status" value="1"/>
</dbReference>
<accession>A0A9Q8Z0P1</accession>
<dbReference type="InterPro" id="IPR037053">
    <property type="entry name" value="Phage_tail_collar_dom_sf"/>
</dbReference>
<proteinExistence type="predicted"/>